<accession>A0A838BTH4</accession>
<name>A0A838BTH4_9HYPH</name>
<keyword evidence="1" id="KW-0175">Coiled coil</keyword>
<gene>
    <name evidence="3" type="ORF">H0S73_21425</name>
</gene>
<comment type="caution">
    <text evidence="3">The sequence shown here is derived from an EMBL/GenBank/DDBJ whole genome shotgun (WGS) entry which is preliminary data.</text>
</comment>
<sequence length="111" mass="12402">MKVLLVAACTVLALSRTVYADEVSDLRDRVQQLESRIQEIEAGQSTYVHKDEDEQKEAAKAGLSLNDSFCKMGAEMACKEAAKLRVKGHTIWPDNPRQATYQFFPEGSPKL</sequence>
<evidence type="ECO:0000313" key="4">
    <source>
        <dbReference type="Proteomes" id="UP000572984"/>
    </source>
</evidence>
<organism evidence="3 4">
    <name type="scientific">Microvirga mediterraneensis</name>
    <dbReference type="NCBI Taxonomy" id="2754695"/>
    <lineage>
        <taxon>Bacteria</taxon>
        <taxon>Pseudomonadati</taxon>
        <taxon>Pseudomonadota</taxon>
        <taxon>Alphaproteobacteria</taxon>
        <taxon>Hyphomicrobiales</taxon>
        <taxon>Methylobacteriaceae</taxon>
        <taxon>Microvirga</taxon>
    </lineage>
</organism>
<dbReference type="AlphaFoldDB" id="A0A838BTH4"/>
<feature type="chain" id="PRO_5032434825" evidence="2">
    <location>
        <begin position="21"/>
        <end position="111"/>
    </location>
</feature>
<dbReference type="RefSeq" id="WP_181054033.1">
    <property type="nucleotide sequence ID" value="NZ_JACDXJ010000001.1"/>
</dbReference>
<feature type="signal peptide" evidence="2">
    <location>
        <begin position="1"/>
        <end position="20"/>
    </location>
</feature>
<dbReference type="Proteomes" id="UP000572984">
    <property type="component" value="Unassembled WGS sequence"/>
</dbReference>
<evidence type="ECO:0000256" key="2">
    <source>
        <dbReference type="SAM" id="SignalP"/>
    </source>
</evidence>
<feature type="coiled-coil region" evidence="1">
    <location>
        <begin position="16"/>
        <end position="43"/>
    </location>
</feature>
<keyword evidence="4" id="KW-1185">Reference proteome</keyword>
<dbReference type="EMBL" id="JACDXJ010000001">
    <property type="protein sequence ID" value="MBA1158668.1"/>
    <property type="molecule type" value="Genomic_DNA"/>
</dbReference>
<protein>
    <submittedName>
        <fullName evidence="3">Uncharacterized protein</fullName>
    </submittedName>
</protein>
<proteinExistence type="predicted"/>
<reference evidence="3 4" key="1">
    <citation type="submission" date="2020-07" db="EMBL/GenBank/DDBJ databases">
        <title>Draft genome and description of Microvirga mediterraneensis Marseille-Q2068 sp. nov.</title>
        <authorList>
            <person name="Boxberger M."/>
        </authorList>
    </citation>
    <scope>NUCLEOTIDE SEQUENCE [LARGE SCALE GENOMIC DNA]</scope>
    <source>
        <strain evidence="3 4">Marseille-Q2068</strain>
    </source>
</reference>
<keyword evidence="2" id="KW-0732">Signal</keyword>
<evidence type="ECO:0000256" key="1">
    <source>
        <dbReference type="SAM" id="Coils"/>
    </source>
</evidence>
<evidence type="ECO:0000313" key="3">
    <source>
        <dbReference type="EMBL" id="MBA1158668.1"/>
    </source>
</evidence>